<proteinExistence type="predicted"/>
<accession>A0ABX5BJC6</accession>
<dbReference type="SUPFAM" id="SSF53335">
    <property type="entry name" value="S-adenosyl-L-methionine-dependent methyltransferases"/>
    <property type="match status" value="1"/>
</dbReference>
<gene>
    <name evidence="4" type="ORF">XbrCFBP1976_21360</name>
</gene>
<dbReference type="InterPro" id="IPR001091">
    <property type="entry name" value="RM_Methyltransferase"/>
</dbReference>
<protein>
    <recommendedName>
        <fullName evidence="3">DNA methylase N-4/N-6 domain-containing protein</fullName>
    </recommendedName>
</protein>
<organism evidence="4 5">
    <name type="scientific">Xanthomonas bromi</name>
    <dbReference type="NCBI Taxonomy" id="56449"/>
    <lineage>
        <taxon>Bacteria</taxon>
        <taxon>Pseudomonadati</taxon>
        <taxon>Pseudomonadota</taxon>
        <taxon>Gammaproteobacteria</taxon>
        <taxon>Lysobacterales</taxon>
        <taxon>Lysobacteraceae</taxon>
        <taxon>Xanthomonas</taxon>
    </lineage>
</organism>
<feature type="domain" description="DNA methylase N-4/N-6" evidence="3">
    <location>
        <begin position="6"/>
        <end position="46"/>
    </location>
</feature>
<evidence type="ECO:0000313" key="4">
    <source>
        <dbReference type="EMBL" id="PPV04311.1"/>
    </source>
</evidence>
<sequence>MVRICESGGRVLDPFAGIGTTVVAAESEGYKWTGIEMTSYYFKIASERLAAST</sequence>
<dbReference type="PRINTS" id="PR00508">
    <property type="entry name" value="S21N4MTFRASE"/>
</dbReference>
<evidence type="ECO:0000259" key="3">
    <source>
        <dbReference type="Pfam" id="PF01555"/>
    </source>
</evidence>
<reference evidence="4 5" key="1">
    <citation type="submission" date="2016-08" db="EMBL/GenBank/DDBJ databases">
        <title>Evolution of the type three secretion system and type three effector repertoires in Xanthomonas.</title>
        <authorList>
            <person name="Merda D."/>
            <person name="Briand M."/>
            <person name="Bosis E."/>
            <person name="Rousseau C."/>
            <person name="Portier P."/>
            <person name="Jacques M.-A."/>
            <person name="Fischer-Le Saux M."/>
        </authorList>
    </citation>
    <scope>NUCLEOTIDE SEQUENCE [LARGE SCALE GENOMIC DNA]</scope>
    <source>
        <strain evidence="4 5">CFBP1976</strain>
    </source>
</reference>
<dbReference type="Pfam" id="PF01555">
    <property type="entry name" value="N6_N4_Mtase"/>
    <property type="match status" value="1"/>
</dbReference>
<dbReference type="Proteomes" id="UP000239710">
    <property type="component" value="Unassembled WGS sequence"/>
</dbReference>
<dbReference type="EMBL" id="MDCE01000089">
    <property type="protein sequence ID" value="PPV04311.1"/>
    <property type="molecule type" value="Genomic_DNA"/>
</dbReference>
<dbReference type="InterPro" id="IPR029063">
    <property type="entry name" value="SAM-dependent_MTases_sf"/>
</dbReference>
<evidence type="ECO:0000313" key="5">
    <source>
        <dbReference type="Proteomes" id="UP000239710"/>
    </source>
</evidence>
<keyword evidence="2" id="KW-0808">Transferase</keyword>
<dbReference type="InterPro" id="IPR002941">
    <property type="entry name" value="DNA_methylase_N4/N6"/>
</dbReference>
<evidence type="ECO:0000256" key="2">
    <source>
        <dbReference type="ARBA" id="ARBA00022679"/>
    </source>
</evidence>
<dbReference type="Gene3D" id="3.40.50.150">
    <property type="entry name" value="Vaccinia Virus protein VP39"/>
    <property type="match status" value="1"/>
</dbReference>
<comment type="caution">
    <text evidence="4">The sequence shown here is derived from an EMBL/GenBank/DDBJ whole genome shotgun (WGS) entry which is preliminary data.</text>
</comment>
<keyword evidence="5" id="KW-1185">Reference proteome</keyword>
<evidence type="ECO:0000256" key="1">
    <source>
        <dbReference type="ARBA" id="ARBA00022603"/>
    </source>
</evidence>
<keyword evidence="1" id="KW-0489">Methyltransferase</keyword>
<name>A0ABX5BJC6_9XANT</name>